<dbReference type="SUPFAM" id="SSF161098">
    <property type="entry name" value="MetI-like"/>
    <property type="match status" value="1"/>
</dbReference>
<evidence type="ECO:0000256" key="6">
    <source>
        <dbReference type="ARBA" id="ARBA00023136"/>
    </source>
</evidence>
<feature type="region of interest" description="Disordered" evidence="8">
    <location>
        <begin position="27"/>
        <end position="81"/>
    </location>
</feature>
<evidence type="ECO:0000256" key="4">
    <source>
        <dbReference type="ARBA" id="ARBA00022692"/>
    </source>
</evidence>
<evidence type="ECO:0000256" key="5">
    <source>
        <dbReference type="ARBA" id="ARBA00022989"/>
    </source>
</evidence>
<evidence type="ECO:0000256" key="8">
    <source>
        <dbReference type="SAM" id="MobiDB-lite"/>
    </source>
</evidence>
<feature type="transmembrane region" description="Helical" evidence="7">
    <location>
        <begin position="321"/>
        <end position="342"/>
    </location>
</feature>
<dbReference type="Gene3D" id="1.10.3720.10">
    <property type="entry name" value="MetI-like"/>
    <property type="match status" value="1"/>
</dbReference>
<feature type="transmembrane region" description="Helical" evidence="7">
    <location>
        <begin position="280"/>
        <end position="301"/>
    </location>
</feature>
<dbReference type="PROSITE" id="PS50928">
    <property type="entry name" value="ABC_TM1"/>
    <property type="match status" value="1"/>
</dbReference>
<feature type="domain" description="ABC transmembrane type-1" evidence="9">
    <location>
        <begin position="153"/>
        <end position="342"/>
    </location>
</feature>
<feature type="transmembrane region" description="Helical" evidence="7">
    <location>
        <begin position="93"/>
        <end position="114"/>
    </location>
</feature>
<feature type="transmembrane region" description="Helical" evidence="7">
    <location>
        <begin position="221"/>
        <end position="239"/>
    </location>
</feature>
<organism evidence="10 11">
    <name type="scientific">Schaalia radingae</name>
    <dbReference type="NCBI Taxonomy" id="131110"/>
    <lineage>
        <taxon>Bacteria</taxon>
        <taxon>Bacillati</taxon>
        <taxon>Actinomycetota</taxon>
        <taxon>Actinomycetes</taxon>
        <taxon>Actinomycetales</taxon>
        <taxon>Actinomycetaceae</taxon>
        <taxon>Schaalia</taxon>
    </lineage>
</organism>
<proteinExistence type="inferred from homology"/>
<feature type="transmembrane region" description="Helical" evidence="7">
    <location>
        <begin position="189"/>
        <end position="209"/>
    </location>
</feature>
<evidence type="ECO:0000313" key="11">
    <source>
        <dbReference type="Proteomes" id="UP000198976"/>
    </source>
</evidence>
<evidence type="ECO:0000313" key="10">
    <source>
        <dbReference type="EMBL" id="SDU09442.1"/>
    </source>
</evidence>
<evidence type="ECO:0000256" key="1">
    <source>
        <dbReference type="ARBA" id="ARBA00004651"/>
    </source>
</evidence>
<comment type="subcellular location">
    <subcellularLocation>
        <location evidence="1 7">Cell membrane</location>
        <topology evidence="1 7">Multi-pass membrane protein</topology>
    </subcellularLocation>
</comment>
<comment type="similarity">
    <text evidence="7">Belongs to the binding-protein-dependent transport system permease family.</text>
</comment>
<sequence length="357" mass="39190">MSTLEGAYQPSIAMIEQRCGKRAARAAARARARQDRRRTIRARTQEGKSQAASSVQSTAYELSEPVRKKRGRRADTPEHRGFGTTQRPRWYKYALLVVILLISAYPLYFAFLLASSTAPDIAKNPIPSLIPGGHLIENIQRVLNSDINVWGAFINSVIVAVISSASVVFFSMLAGYAFSKLRFRGREPLLTFIIATMAVPAQLGVVPLFMVMTKLGWSGELVSVIVPGMVSAFGVFWMTQYIRDALPYELIEAARVDGASMFRTFWSVAIPAARPAAAMLALFTFVGSWTNFFWPFIVLGAKNPTLPVALQLLQASYFKDYSLIMAGVVVATAPLIILFFLAGRHLVSGVMQGAVKG</sequence>
<keyword evidence="11" id="KW-1185">Reference proteome</keyword>
<evidence type="ECO:0000256" key="7">
    <source>
        <dbReference type="RuleBase" id="RU363032"/>
    </source>
</evidence>
<dbReference type="PANTHER" id="PTHR43744">
    <property type="entry name" value="ABC TRANSPORTER PERMEASE PROTEIN MG189-RELATED-RELATED"/>
    <property type="match status" value="1"/>
</dbReference>
<keyword evidence="5 7" id="KW-1133">Transmembrane helix</keyword>
<keyword evidence="2 7" id="KW-0813">Transport</keyword>
<dbReference type="PANTHER" id="PTHR43744:SF12">
    <property type="entry name" value="ABC TRANSPORTER PERMEASE PROTEIN MG189-RELATED"/>
    <property type="match status" value="1"/>
</dbReference>
<evidence type="ECO:0000256" key="3">
    <source>
        <dbReference type="ARBA" id="ARBA00022475"/>
    </source>
</evidence>
<keyword evidence="6 7" id="KW-0472">Membrane</keyword>
<feature type="compositionally biased region" description="Basic residues" evidence="8">
    <location>
        <begin position="27"/>
        <end position="41"/>
    </location>
</feature>
<dbReference type="EMBL" id="LT629792">
    <property type="protein sequence ID" value="SDU09442.1"/>
    <property type="molecule type" value="Genomic_DNA"/>
</dbReference>
<dbReference type="Pfam" id="PF00528">
    <property type="entry name" value="BPD_transp_1"/>
    <property type="match status" value="1"/>
</dbReference>
<evidence type="ECO:0000259" key="9">
    <source>
        <dbReference type="PROSITE" id="PS50928"/>
    </source>
</evidence>
<accession>A0ABY0VD29</accession>
<dbReference type="RefSeq" id="WP_257525598.1">
    <property type="nucleotide sequence ID" value="NZ_LT629792.1"/>
</dbReference>
<feature type="transmembrane region" description="Helical" evidence="7">
    <location>
        <begin position="152"/>
        <end position="177"/>
    </location>
</feature>
<keyword evidence="4 7" id="KW-0812">Transmembrane</keyword>
<dbReference type="InterPro" id="IPR000515">
    <property type="entry name" value="MetI-like"/>
</dbReference>
<dbReference type="Proteomes" id="UP000198976">
    <property type="component" value="Chromosome I"/>
</dbReference>
<feature type="compositionally biased region" description="Polar residues" evidence="8">
    <location>
        <begin position="47"/>
        <end position="60"/>
    </location>
</feature>
<dbReference type="InterPro" id="IPR035906">
    <property type="entry name" value="MetI-like_sf"/>
</dbReference>
<name>A0ABY0VD29_9ACTO</name>
<keyword evidence="3" id="KW-1003">Cell membrane</keyword>
<reference evidence="10 11" key="1">
    <citation type="submission" date="2016-10" db="EMBL/GenBank/DDBJ databases">
        <authorList>
            <person name="Varghese N."/>
            <person name="Submissions S."/>
        </authorList>
    </citation>
    <scope>NUCLEOTIDE SEQUENCE [LARGE SCALE GENOMIC DNA]</scope>
    <source>
        <strain evidence="10 11">DSM 9169</strain>
    </source>
</reference>
<dbReference type="CDD" id="cd06261">
    <property type="entry name" value="TM_PBP2"/>
    <property type="match status" value="1"/>
</dbReference>
<protein>
    <submittedName>
        <fullName evidence="10">Cellobiose ABC transporter membrane protein</fullName>
    </submittedName>
</protein>
<evidence type="ECO:0000256" key="2">
    <source>
        <dbReference type="ARBA" id="ARBA00022448"/>
    </source>
</evidence>
<gene>
    <name evidence="10" type="ORF">SAMN04489714_2124</name>
</gene>